<sequence>MFVSKIEKFFNENSDSWEVFKGIMCGNPQNLNGEELVRYMDRMIEYTFDIIETEVSPSSLSAPALLHYINELGVFARHNSQFLKFAAAHSMDAVPEMAAEFIRNFLEEGGNVEIPAHYELYSSALLKDLDINIIGHYPIACTSELVQIVDLLSRSHSPSIICGAFYATEGVAIRETKLLRDITNAYAAIRGKTEANLPNLKFYYDLHLDHGVEQGHISGIARFICKYERYGLKLPQICDGFLQGMQAMTMWWTSLQSVENKIDKLQASEFKIPITTNQG</sequence>
<dbReference type="RefSeq" id="WP_109013479.1">
    <property type="nucleotide sequence ID" value="NZ_BDUD01000006.1"/>
</dbReference>
<accession>A0A2R5FY22</accession>
<dbReference type="InterPro" id="IPR016084">
    <property type="entry name" value="Haem_Oase-like_multi-hlx"/>
</dbReference>
<dbReference type="AlphaFoldDB" id="A0A2R5FY22"/>
<organism evidence="1 2">
    <name type="scientific">Nostoc commune NIES-4072</name>
    <dbReference type="NCBI Taxonomy" id="2005467"/>
    <lineage>
        <taxon>Bacteria</taxon>
        <taxon>Bacillati</taxon>
        <taxon>Cyanobacteriota</taxon>
        <taxon>Cyanophyceae</taxon>
        <taxon>Nostocales</taxon>
        <taxon>Nostocaceae</taxon>
        <taxon>Nostoc</taxon>
    </lineage>
</organism>
<evidence type="ECO:0008006" key="3">
    <source>
        <dbReference type="Google" id="ProtNLM"/>
    </source>
</evidence>
<reference evidence="1 2" key="1">
    <citation type="submission" date="2017-06" db="EMBL/GenBank/DDBJ databases">
        <title>Genome sequencing of cyanobaciteial culture collection at National Institute for Environmental Studies (NIES).</title>
        <authorList>
            <person name="Hirose Y."/>
            <person name="Shimura Y."/>
            <person name="Fujisawa T."/>
            <person name="Nakamura Y."/>
            <person name="Kawachi M."/>
        </authorList>
    </citation>
    <scope>NUCLEOTIDE SEQUENCE [LARGE SCALE GENOMIC DNA]</scope>
    <source>
        <strain evidence="1 2">NIES-4072</strain>
    </source>
</reference>
<dbReference type="Pfam" id="PF12981">
    <property type="entry name" value="DUF3865"/>
    <property type="match status" value="1"/>
</dbReference>
<dbReference type="EMBL" id="BDUD01000006">
    <property type="protein sequence ID" value="GBG23620.1"/>
    <property type="molecule type" value="Genomic_DNA"/>
</dbReference>
<evidence type="ECO:0000313" key="1">
    <source>
        <dbReference type="EMBL" id="GBG23620.1"/>
    </source>
</evidence>
<evidence type="ECO:0000313" key="2">
    <source>
        <dbReference type="Proteomes" id="UP000245124"/>
    </source>
</evidence>
<gene>
    <name evidence="1" type="ORF">NIES4072_73320</name>
</gene>
<name>A0A2R5FY22_NOSCO</name>
<dbReference type="InterPro" id="IPR024477">
    <property type="entry name" value="DUF3865_CADD-like"/>
</dbReference>
<dbReference type="Gene3D" id="1.20.910.10">
    <property type="entry name" value="Heme oxygenase-like"/>
    <property type="match status" value="1"/>
</dbReference>
<protein>
    <recommendedName>
        <fullName evidence="3">DUF3865 domain-containing protein</fullName>
    </recommendedName>
</protein>
<dbReference type="Proteomes" id="UP000245124">
    <property type="component" value="Unassembled WGS sequence"/>
</dbReference>
<dbReference type="OrthoDB" id="4519636at2"/>
<comment type="caution">
    <text evidence="1">The sequence shown here is derived from an EMBL/GenBank/DDBJ whole genome shotgun (WGS) entry which is preliminary data.</text>
</comment>
<proteinExistence type="predicted"/>
<keyword evidence="2" id="KW-1185">Reference proteome</keyword>